<feature type="transmembrane region" description="Helical" evidence="1">
    <location>
        <begin position="32"/>
        <end position="55"/>
    </location>
</feature>
<keyword evidence="1" id="KW-1133">Transmembrane helix</keyword>
<evidence type="ECO:0000313" key="2">
    <source>
        <dbReference type="EMBL" id="CAD2167378.1"/>
    </source>
</evidence>
<dbReference type="Proteomes" id="UP000580250">
    <property type="component" value="Unassembled WGS sequence"/>
</dbReference>
<name>A0A6V7UZR8_MELEN</name>
<gene>
    <name evidence="2" type="ORF">MENT_LOCUS18663</name>
</gene>
<accession>A0A6V7UZR8</accession>
<evidence type="ECO:0000313" key="3">
    <source>
        <dbReference type="Proteomes" id="UP000580250"/>
    </source>
</evidence>
<sequence>MYLPCFFSFLFSKVIDYPFPLSSHLLSSSFFIISSLMLFLLFSLSHAAVIFYISVNAMCKVTKKIPSISLFYISFYNTSSLNFHSFSFFVCTTCPSSLRFLCQLNVLSLLGKLCSICH</sequence>
<reference evidence="2 3" key="1">
    <citation type="submission" date="2020-08" db="EMBL/GenBank/DDBJ databases">
        <authorList>
            <person name="Koutsovoulos G."/>
            <person name="Danchin GJ E."/>
        </authorList>
    </citation>
    <scope>NUCLEOTIDE SEQUENCE [LARGE SCALE GENOMIC DNA]</scope>
</reference>
<dbReference type="EMBL" id="CAJEWN010000127">
    <property type="protein sequence ID" value="CAD2167378.1"/>
    <property type="molecule type" value="Genomic_DNA"/>
</dbReference>
<keyword evidence="1" id="KW-0812">Transmembrane</keyword>
<protein>
    <submittedName>
        <fullName evidence="2">Uncharacterized protein</fullName>
    </submittedName>
</protein>
<proteinExistence type="predicted"/>
<organism evidence="2 3">
    <name type="scientific">Meloidogyne enterolobii</name>
    <name type="common">Root-knot nematode worm</name>
    <name type="synonym">Meloidogyne mayaguensis</name>
    <dbReference type="NCBI Taxonomy" id="390850"/>
    <lineage>
        <taxon>Eukaryota</taxon>
        <taxon>Metazoa</taxon>
        <taxon>Ecdysozoa</taxon>
        <taxon>Nematoda</taxon>
        <taxon>Chromadorea</taxon>
        <taxon>Rhabditida</taxon>
        <taxon>Tylenchina</taxon>
        <taxon>Tylenchomorpha</taxon>
        <taxon>Tylenchoidea</taxon>
        <taxon>Meloidogynidae</taxon>
        <taxon>Meloidogyninae</taxon>
        <taxon>Meloidogyne</taxon>
    </lineage>
</organism>
<evidence type="ECO:0000256" key="1">
    <source>
        <dbReference type="SAM" id="Phobius"/>
    </source>
</evidence>
<keyword evidence="1" id="KW-0472">Membrane</keyword>
<comment type="caution">
    <text evidence="2">The sequence shown here is derived from an EMBL/GenBank/DDBJ whole genome shotgun (WGS) entry which is preliminary data.</text>
</comment>
<dbReference type="AlphaFoldDB" id="A0A6V7UZR8"/>